<dbReference type="Pfam" id="PF01565">
    <property type="entry name" value="FAD_binding_4"/>
    <property type="match status" value="1"/>
</dbReference>
<dbReference type="GO" id="GO:0071949">
    <property type="term" value="F:FAD binding"/>
    <property type="evidence" value="ECO:0007669"/>
    <property type="project" value="InterPro"/>
</dbReference>
<dbReference type="PROSITE" id="PS51387">
    <property type="entry name" value="FAD_PCMH"/>
    <property type="match status" value="1"/>
</dbReference>
<evidence type="ECO:0000256" key="2">
    <source>
        <dbReference type="ARBA" id="ARBA00023002"/>
    </source>
</evidence>
<evidence type="ECO:0000256" key="1">
    <source>
        <dbReference type="ARBA" id="ARBA00005466"/>
    </source>
</evidence>
<dbReference type="InterPro" id="IPR016166">
    <property type="entry name" value="FAD-bd_PCMH"/>
</dbReference>
<accession>A0AA39WUP1</accession>
<feature type="domain" description="FAD-binding PCMH-type" evidence="5">
    <location>
        <begin position="143"/>
        <end position="322"/>
    </location>
</feature>
<dbReference type="PANTHER" id="PTHR13878">
    <property type="entry name" value="GULONOLACTONE OXIDASE"/>
    <property type="match status" value="1"/>
</dbReference>
<dbReference type="Pfam" id="PF08031">
    <property type="entry name" value="BBE"/>
    <property type="match status" value="1"/>
</dbReference>
<proteinExistence type="inferred from homology"/>
<evidence type="ECO:0000256" key="3">
    <source>
        <dbReference type="SAM" id="MobiDB-lite"/>
    </source>
</evidence>
<dbReference type="EMBL" id="JAULSR010000004">
    <property type="protein sequence ID" value="KAK0621886.1"/>
    <property type="molecule type" value="Genomic_DNA"/>
</dbReference>
<dbReference type="PANTHER" id="PTHR13878:SF91">
    <property type="entry name" value="FAD BINDING DOMAIN PROTEIN (AFU_ORTHOLOGUE AFUA_6G12070)-RELATED"/>
    <property type="match status" value="1"/>
</dbReference>
<evidence type="ECO:0000313" key="7">
    <source>
        <dbReference type="Proteomes" id="UP001174934"/>
    </source>
</evidence>
<feature type="region of interest" description="Disordered" evidence="3">
    <location>
        <begin position="595"/>
        <end position="621"/>
    </location>
</feature>
<feature type="chain" id="PRO_5041270563" evidence="4">
    <location>
        <begin position="17"/>
        <end position="621"/>
    </location>
</feature>
<dbReference type="InterPro" id="IPR012951">
    <property type="entry name" value="BBE"/>
</dbReference>
<gene>
    <name evidence="6" type="ORF">B0T17DRAFT_608945</name>
</gene>
<evidence type="ECO:0000256" key="4">
    <source>
        <dbReference type="SAM" id="SignalP"/>
    </source>
</evidence>
<comment type="caution">
    <text evidence="6">The sequence shown here is derived from an EMBL/GenBank/DDBJ whole genome shotgun (WGS) entry which is preliminary data.</text>
</comment>
<dbReference type="AlphaFoldDB" id="A0AA39WUP1"/>
<keyword evidence="2" id="KW-0560">Oxidoreductase</keyword>
<keyword evidence="4" id="KW-0732">Signal</keyword>
<dbReference type="InterPro" id="IPR050432">
    <property type="entry name" value="FAD-linked_Oxidoreductases_BP"/>
</dbReference>
<protein>
    <submittedName>
        <fullName evidence="6">FAD binding domain-containing protein</fullName>
    </submittedName>
</protein>
<dbReference type="InterPro" id="IPR016169">
    <property type="entry name" value="FAD-bd_PCMH_sub2"/>
</dbReference>
<feature type="signal peptide" evidence="4">
    <location>
        <begin position="1"/>
        <end position="16"/>
    </location>
</feature>
<evidence type="ECO:0000259" key="5">
    <source>
        <dbReference type="PROSITE" id="PS51387"/>
    </source>
</evidence>
<name>A0AA39WUP1_9PEZI</name>
<dbReference type="Gene3D" id="3.30.465.10">
    <property type="match status" value="2"/>
</dbReference>
<organism evidence="6 7">
    <name type="scientific">Bombardia bombarda</name>
    <dbReference type="NCBI Taxonomy" id="252184"/>
    <lineage>
        <taxon>Eukaryota</taxon>
        <taxon>Fungi</taxon>
        <taxon>Dikarya</taxon>
        <taxon>Ascomycota</taxon>
        <taxon>Pezizomycotina</taxon>
        <taxon>Sordariomycetes</taxon>
        <taxon>Sordariomycetidae</taxon>
        <taxon>Sordariales</taxon>
        <taxon>Lasiosphaeriaceae</taxon>
        <taxon>Bombardia</taxon>
    </lineage>
</organism>
<dbReference type="InterPro" id="IPR036318">
    <property type="entry name" value="FAD-bd_PCMH-like_sf"/>
</dbReference>
<reference evidence="6" key="1">
    <citation type="submission" date="2023-06" db="EMBL/GenBank/DDBJ databases">
        <title>Genome-scale phylogeny and comparative genomics of the fungal order Sordariales.</title>
        <authorList>
            <consortium name="Lawrence Berkeley National Laboratory"/>
            <person name="Hensen N."/>
            <person name="Bonometti L."/>
            <person name="Westerberg I."/>
            <person name="Brannstrom I.O."/>
            <person name="Guillou S."/>
            <person name="Cros-Aarteil S."/>
            <person name="Calhoun S."/>
            <person name="Haridas S."/>
            <person name="Kuo A."/>
            <person name="Mondo S."/>
            <person name="Pangilinan J."/>
            <person name="Riley R."/>
            <person name="LaButti K."/>
            <person name="Andreopoulos B."/>
            <person name="Lipzen A."/>
            <person name="Chen C."/>
            <person name="Yanf M."/>
            <person name="Daum C."/>
            <person name="Ng V."/>
            <person name="Clum A."/>
            <person name="Steindorff A."/>
            <person name="Ohm R."/>
            <person name="Martin F."/>
            <person name="Silar P."/>
            <person name="Natvig D."/>
            <person name="Lalanne C."/>
            <person name="Gautier V."/>
            <person name="Ament-velasquez S.L."/>
            <person name="Kruys A."/>
            <person name="Hutchinson M.I."/>
            <person name="Powell A.J."/>
            <person name="Barry K."/>
            <person name="Miller A.N."/>
            <person name="Grigoriev I.V."/>
            <person name="Debuchy R."/>
            <person name="Gladieux P."/>
            <person name="Thoren M.H."/>
            <person name="Johannesson H."/>
        </authorList>
    </citation>
    <scope>NUCLEOTIDE SEQUENCE</scope>
    <source>
        <strain evidence="6">SMH3391-2</strain>
    </source>
</reference>
<comment type="similarity">
    <text evidence="1">Belongs to the oxygen-dependent FAD-linked oxidoreductase family.</text>
</comment>
<sequence length="621" mass="67283">MRWFFFLLLLAPATLAVNFPWESVQLSKSDLVGYPDIAFGDATSSNATYHGPRCKVGPVDPEWPTADEWTRFNETLGGSLLKPIPPGAACYPGPNYDAAKCTYLLTTAAFSRFYSDDPLTILTDWAQGGTCVVSPVATGNCTQGGYPVYVVNATTVRDIQLAVNFARNRNIRLVIKNTGHDFGGRSTGAGALSIWTHYLKDFEYIPDYEIDRHRGQVARVSAGIEAWELWNYMDKHNTTMVVPGGDTVGAYGGWIAGGGHNSLSSYYGHGSDQVLAFQVVTADGRYRSVTPHQNADLFFAMLGGGGSTYGVLTSAIVKVYPPTQVTSLPLSFQGVRLYQFFAPTVTDAGGTLYSYVTRITNDSYTFTTTFELPNTSPSQAQALVASLFSALNQIGIPVNNTLPQSTASFAPAARTGAGDMPGNTYFGSRIFPRANWDNETIFNATFAAIRETVEAGYTFHGINHAATDKVAGYPGNTTSISPIWRNGLMHADFFDYSLFAPAAGGFGPAPPTEPQPSFKTGYAKFNSYMDLIRKATPAGGAYYNEGDVQEPGWQAAFFGGNYGRLVQIKRARDPWGLFWAPTMPGSERWVVEVEGKGDGVPSQNGPLCKSGSGWGEEERKE</sequence>
<dbReference type="SUPFAM" id="SSF56176">
    <property type="entry name" value="FAD-binding/transporter-associated domain-like"/>
    <property type="match status" value="1"/>
</dbReference>
<evidence type="ECO:0000313" key="6">
    <source>
        <dbReference type="EMBL" id="KAK0621886.1"/>
    </source>
</evidence>
<keyword evidence="7" id="KW-1185">Reference proteome</keyword>
<dbReference type="InterPro" id="IPR006094">
    <property type="entry name" value="Oxid_FAD_bind_N"/>
</dbReference>
<dbReference type="Proteomes" id="UP001174934">
    <property type="component" value="Unassembled WGS sequence"/>
</dbReference>
<dbReference type="GO" id="GO:0016491">
    <property type="term" value="F:oxidoreductase activity"/>
    <property type="evidence" value="ECO:0007669"/>
    <property type="project" value="UniProtKB-KW"/>
</dbReference>